<dbReference type="EMBL" id="PDNV01000004">
    <property type="protein sequence ID" value="PLC54527.1"/>
    <property type="molecule type" value="Genomic_DNA"/>
</dbReference>
<dbReference type="InterPro" id="IPR028082">
    <property type="entry name" value="Peripla_BP_I"/>
</dbReference>
<dbReference type="Proteomes" id="UP000234328">
    <property type="component" value="Unassembled WGS sequence"/>
</dbReference>
<dbReference type="Pfam" id="PF13458">
    <property type="entry name" value="Peripla_BP_6"/>
    <property type="match status" value="1"/>
</dbReference>
<dbReference type="InterPro" id="IPR028081">
    <property type="entry name" value="Leu-bd"/>
</dbReference>
<keyword evidence="2 3" id="KW-0732">Signal</keyword>
<evidence type="ECO:0000256" key="1">
    <source>
        <dbReference type="ARBA" id="ARBA00010062"/>
    </source>
</evidence>
<comment type="caution">
    <text evidence="5">The sequence shown here is derived from an EMBL/GenBank/DDBJ whole genome shotgun (WGS) entry which is preliminary data.</text>
</comment>
<dbReference type="PANTHER" id="PTHR30483">
    <property type="entry name" value="LEUCINE-SPECIFIC-BINDING PROTEIN"/>
    <property type="match status" value="1"/>
</dbReference>
<evidence type="ECO:0000256" key="3">
    <source>
        <dbReference type="SAM" id="SignalP"/>
    </source>
</evidence>
<evidence type="ECO:0000313" key="6">
    <source>
        <dbReference type="Proteomes" id="UP000234328"/>
    </source>
</evidence>
<reference evidence="5 6" key="1">
    <citation type="submission" date="2017-10" db="EMBL/GenBank/DDBJ databases">
        <title>Two draft genome sequences of Pusillimonas sp. strains isolated from a nitrate- and radionuclide-contaminated groundwater in Russia.</title>
        <authorList>
            <person name="Grouzdev D.S."/>
            <person name="Tourova T.P."/>
            <person name="Goeva M.A."/>
            <person name="Babich T.L."/>
            <person name="Sokolova D.S."/>
            <person name="Abdullin R."/>
            <person name="Poltaraus A.B."/>
            <person name="Toshchakov S.V."/>
            <person name="Nazina T.N."/>
        </authorList>
    </citation>
    <scope>NUCLEOTIDE SEQUENCE [LARGE SCALE GENOMIC DNA]</scope>
    <source>
        <strain evidence="5 6">JR1/69-2-13</strain>
    </source>
</reference>
<protein>
    <submittedName>
        <fullName evidence="5">ABC transporter permease</fullName>
    </submittedName>
</protein>
<dbReference type="AlphaFoldDB" id="A0A2N4UHL6"/>
<name>A0A2N4UHL6_9BURK</name>
<sequence length="444" mass="49084">MEMTRSFKLAAALIAVAGTLATASLPAAAAEEQFVPLLAYRTGSFAPLGIPWADGKMDYLKLVNERDGGVNGVKIVYEECETAYATDRGVECYERLKNKSGGASGFDTQSTGITFALTDKAIVDGFTIETVGYGLSQSADGSVFKWNFPLLGTYWTAADVMIQDIAKKVGGEDKLKGKKIALVYHDSPYGKEPIALLQARAKSNGFDLQLYPVTAPGVQQKSTWLQIRQSKPDFLLLWSAGIMTPTAIREAQAVGYPRDKMYGIWWASSENDVQDLGAVAKGYNGITIHNSADHGRVHEDLKKHVYDKGQGTDTNGKYVGTIAHTRGMMISMLQVEAIRTAQEKYGKGKHMTPEQVRWGFENLNITKERLEELGFAKLMRPVKTSCKNHMGDDWARIIQWNGTKFDIVSDWYQSDKKFVDPLVKELAAKYASEKKLETRNCDAS</sequence>
<dbReference type="PANTHER" id="PTHR30483:SF38">
    <property type="entry name" value="BLR7848 PROTEIN"/>
    <property type="match status" value="1"/>
</dbReference>
<dbReference type="InterPro" id="IPR051010">
    <property type="entry name" value="BCAA_transport"/>
</dbReference>
<dbReference type="OrthoDB" id="5297022at2"/>
<organism evidence="5 6">
    <name type="scientific">Pollutimonas nitritireducens</name>
    <dbReference type="NCBI Taxonomy" id="2045209"/>
    <lineage>
        <taxon>Bacteria</taxon>
        <taxon>Pseudomonadati</taxon>
        <taxon>Pseudomonadota</taxon>
        <taxon>Betaproteobacteria</taxon>
        <taxon>Burkholderiales</taxon>
        <taxon>Alcaligenaceae</taxon>
        <taxon>Pollutimonas</taxon>
    </lineage>
</organism>
<keyword evidence="6" id="KW-1185">Reference proteome</keyword>
<evidence type="ECO:0000256" key="2">
    <source>
        <dbReference type="ARBA" id="ARBA00022729"/>
    </source>
</evidence>
<feature type="domain" description="Leucine-binding protein" evidence="4">
    <location>
        <begin position="35"/>
        <end position="402"/>
    </location>
</feature>
<gene>
    <name evidence="5" type="ORF">CR155_07075</name>
</gene>
<evidence type="ECO:0000313" key="5">
    <source>
        <dbReference type="EMBL" id="PLC54527.1"/>
    </source>
</evidence>
<evidence type="ECO:0000259" key="4">
    <source>
        <dbReference type="Pfam" id="PF13458"/>
    </source>
</evidence>
<accession>A0A2N4UHL6</accession>
<dbReference type="Gene3D" id="3.40.50.2300">
    <property type="match status" value="2"/>
</dbReference>
<proteinExistence type="inferred from homology"/>
<dbReference type="CDD" id="cd06334">
    <property type="entry name" value="PBP1_ABC_ligand_binding-like"/>
    <property type="match status" value="1"/>
</dbReference>
<comment type="similarity">
    <text evidence="1">Belongs to the leucine-binding protein family.</text>
</comment>
<dbReference type="SUPFAM" id="SSF53822">
    <property type="entry name" value="Periplasmic binding protein-like I"/>
    <property type="match status" value="1"/>
</dbReference>
<feature type="chain" id="PRO_5014710564" evidence="3">
    <location>
        <begin position="30"/>
        <end position="444"/>
    </location>
</feature>
<feature type="signal peptide" evidence="3">
    <location>
        <begin position="1"/>
        <end position="29"/>
    </location>
</feature>